<name>A0A4R5AV58_9FLAO</name>
<protein>
    <submittedName>
        <fullName evidence="1">Uncharacterized protein</fullName>
    </submittedName>
</protein>
<keyword evidence="2" id="KW-1185">Reference proteome</keyword>
<dbReference type="EMBL" id="SMFM01000002">
    <property type="protein sequence ID" value="TDD76971.1"/>
    <property type="molecule type" value="Genomic_DNA"/>
</dbReference>
<sequence>MFTRANVPGYIERGIERDYLKDYISDFSQQFYLCEKNEFVKIFAGYLEDLNANTESIFIALQIIP</sequence>
<evidence type="ECO:0000313" key="1">
    <source>
        <dbReference type="EMBL" id="TDD76971.1"/>
    </source>
</evidence>
<dbReference type="RefSeq" id="WP_131908767.1">
    <property type="nucleotide sequence ID" value="NZ_SMFM01000002.1"/>
</dbReference>
<dbReference type="AlphaFoldDB" id="A0A4R5AV58"/>
<gene>
    <name evidence="1" type="ORF">E0F89_05060</name>
</gene>
<dbReference type="Proteomes" id="UP000295278">
    <property type="component" value="Unassembled WGS sequence"/>
</dbReference>
<organism evidence="1 2">
    <name type="scientific">Flavobacterium caseinilyticum</name>
    <dbReference type="NCBI Taxonomy" id="2541732"/>
    <lineage>
        <taxon>Bacteria</taxon>
        <taxon>Pseudomonadati</taxon>
        <taxon>Bacteroidota</taxon>
        <taxon>Flavobacteriia</taxon>
        <taxon>Flavobacteriales</taxon>
        <taxon>Flavobacteriaceae</taxon>
        <taxon>Flavobacterium</taxon>
    </lineage>
</organism>
<accession>A0A4R5AV58</accession>
<proteinExistence type="predicted"/>
<comment type="caution">
    <text evidence="1">The sequence shown here is derived from an EMBL/GenBank/DDBJ whole genome shotgun (WGS) entry which is preliminary data.</text>
</comment>
<dbReference type="OrthoDB" id="9789468at2"/>
<evidence type="ECO:0000313" key="2">
    <source>
        <dbReference type="Proteomes" id="UP000295278"/>
    </source>
</evidence>
<reference evidence="1 2" key="1">
    <citation type="submission" date="2019-03" db="EMBL/GenBank/DDBJ databases">
        <title>Flavobacterium AT-3-2 sp. nov., isolated from arctic soil.</title>
        <authorList>
            <person name="Chaudhary D.K."/>
        </authorList>
    </citation>
    <scope>NUCLEOTIDE SEQUENCE [LARGE SCALE GENOMIC DNA]</scope>
    <source>
        <strain evidence="1 2">AT-3-2</strain>
    </source>
</reference>